<proteinExistence type="predicted"/>
<dbReference type="AlphaFoldDB" id="A0A6J4I8K6"/>
<gene>
    <name evidence="2" type="ORF">AVDCRST_MAG04-1737</name>
</gene>
<feature type="compositionally biased region" description="Low complexity" evidence="1">
    <location>
        <begin position="116"/>
        <end position="131"/>
    </location>
</feature>
<organism evidence="2">
    <name type="scientific">uncultured Acetobacteraceae bacterium</name>
    <dbReference type="NCBI Taxonomy" id="169975"/>
    <lineage>
        <taxon>Bacteria</taxon>
        <taxon>Pseudomonadati</taxon>
        <taxon>Pseudomonadota</taxon>
        <taxon>Alphaproteobacteria</taxon>
        <taxon>Acetobacterales</taxon>
        <taxon>Acetobacteraceae</taxon>
        <taxon>environmental samples</taxon>
    </lineage>
</organism>
<evidence type="ECO:0000313" key="2">
    <source>
        <dbReference type="EMBL" id="CAA9243361.1"/>
    </source>
</evidence>
<feature type="compositionally biased region" description="Gly residues" evidence="1">
    <location>
        <begin position="18"/>
        <end position="27"/>
    </location>
</feature>
<sequence length="276" mass="28773">EGLAPLRPQPGRAARGAAGAGGGGHGVSGAAPLPGRPARPRGAAAAMAGRQPALPARHGPVRPRHRRPDLPWRPGVAADRLRRHPDRGGHRDRGGGARRLLRRRGRHRADARDGGLPDAAQLPAAPAPRGGVRLRSADDHGRHRRRVLAARGAADARGVPFPPHARVHAGRAPARLGRRAPDPARGPAQRAAARPRLRQRGDGRVHPAGKRAVLPPALGPQRAVLGQPDRPRAERAADGVVRVGDPGGGDPAHHPRRVAGGAGAERRAEPAPCRPL</sequence>
<protein>
    <submittedName>
        <fullName evidence="2">ABC transporter, permease protein 2 (Cluster 5, nickel/peptides/opines)</fullName>
    </submittedName>
</protein>
<feature type="non-terminal residue" evidence="2">
    <location>
        <position position="1"/>
    </location>
</feature>
<feature type="compositionally biased region" description="Basic and acidic residues" evidence="1">
    <location>
        <begin position="86"/>
        <end position="95"/>
    </location>
</feature>
<feature type="compositionally biased region" description="Low complexity" evidence="1">
    <location>
        <begin position="183"/>
        <end position="192"/>
    </location>
</feature>
<name>A0A6J4I8K6_9PROT</name>
<reference evidence="2" key="1">
    <citation type="submission" date="2020-02" db="EMBL/GenBank/DDBJ databases">
        <authorList>
            <person name="Meier V. D."/>
        </authorList>
    </citation>
    <scope>NUCLEOTIDE SEQUENCE</scope>
    <source>
        <strain evidence="2">AVDCRST_MAG04</strain>
    </source>
</reference>
<feature type="non-terminal residue" evidence="2">
    <location>
        <position position="276"/>
    </location>
</feature>
<dbReference type="EMBL" id="CADCTL010000120">
    <property type="protein sequence ID" value="CAA9243361.1"/>
    <property type="molecule type" value="Genomic_DNA"/>
</dbReference>
<evidence type="ECO:0000256" key="1">
    <source>
        <dbReference type="SAM" id="MobiDB-lite"/>
    </source>
</evidence>
<feature type="compositionally biased region" description="Low complexity" evidence="1">
    <location>
        <begin position="40"/>
        <end position="58"/>
    </location>
</feature>
<accession>A0A6J4I8K6</accession>
<feature type="region of interest" description="Disordered" evidence="1">
    <location>
        <begin position="1"/>
        <end position="276"/>
    </location>
</feature>